<protein>
    <submittedName>
        <fullName evidence="1">Uncharacterized protein</fullName>
    </submittedName>
</protein>
<dbReference type="AlphaFoldDB" id="A0A8S1NE88"/>
<proteinExistence type="predicted"/>
<keyword evidence="2" id="KW-1185">Reference proteome</keyword>
<dbReference type="EMBL" id="CAJJDM010000090">
    <property type="protein sequence ID" value="CAD8090920.1"/>
    <property type="molecule type" value="Genomic_DNA"/>
</dbReference>
<dbReference type="OMA" id="DISTHNQ"/>
<comment type="caution">
    <text evidence="1">The sequence shown here is derived from an EMBL/GenBank/DDBJ whole genome shotgun (WGS) entry which is preliminary data.</text>
</comment>
<dbReference type="Proteomes" id="UP000688137">
    <property type="component" value="Unassembled WGS sequence"/>
</dbReference>
<gene>
    <name evidence="1" type="ORF">PPRIM_AZ9-3.1.T0870030</name>
</gene>
<organism evidence="1 2">
    <name type="scientific">Paramecium primaurelia</name>
    <dbReference type="NCBI Taxonomy" id="5886"/>
    <lineage>
        <taxon>Eukaryota</taxon>
        <taxon>Sar</taxon>
        <taxon>Alveolata</taxon>
        <taxon>Ciliophora</taxon>
        <taxon>Intramacronucleata</taxon>
        <taxon>Oligohymenophorea</taxon>
        <taxon>Peniculida</taxon>
        <taxon>Parameciidae</taxon>
        <taxon>Paramecium</taxon>
    </lineage>
</organism>
<accession>A0A8S1NE88</accession>
<sequence>MESRNLTQFQHYSHNGTNRYSIQRIVYPQYASGLVQEETVSQHRDSTDEEQFIEGECFIYIGGQQIFTIELKQPDFVHQQLCIDLTKCQCPLECLTAFPLPNQFQNPQRILPLSTGILVVSSGKNGQQINLFDDQSKEININVQINKRIIWMNSRYLQEVIILIVGFNDSSVGLFEIDIKDKQIRLLHEFNFEQLIIFNDISTHNQIYYIALTSYNGIISILSIDLFFNIQHHVHNINRITSPPKLYFQHNKASLMVPIQNGEMLQYLEIGNHGLSKWNVIKYQNNNKSMITAFDIEPKKCDVSQNQSEEFEICMIHFDGTLSFYDYADNSIYIEISKQLNGSRFFVSNMQLQFKQFILMGSDDEIEIYQMSFYHIN</sequence>
<reference evidence="1" key="1">
    <citation type="submission" date="2021-01" db="EMBL/GenBank/DDBJ databases">
        <authorList>
            <consortium name="Genoscope - CEA"/>
            <person name="William W."/>
        </authorList>
    </citation>
    <scope>NUCLEOTIDE SEQUENCE</scope>
</reference>
<evidence type="ECO:0000313" key="1">
    <source>
        <dbReference type="EMBL" id="CAD8090920.1"/>
    </source>
</evidence>
<name>A0A8S1NE88_PARPR</name>
<evidence type="ECO:0000313" key="2">
    <source>
        <dbReference type="Proteomes" id="UP000688137"/>
    </source>
</evidence>